<evidence type="ECO:0000313" key="4">
    <source>
        <dbReference type="Proteomes" id="UP000193467"/>
    </source>
</evidence>
<feature type="compositionally biased region" description="Polar residues" evidence="1">
    <location>
        <begin position="174"/>
        <end position="196"/>
    </location>
</feature>
<reference evidence="3 4" key="1">
    <citation type="submission" date="2016-07" db="EMBL/GenBank/DDBJ databases">
        <title>Pervasive Adenine N6-methylation of Active Genes in Fungi.</title>
        <authorList>
            <consortium name="DOE Joint Genome Institute"/>
            <person name="Mondo S.J."/>
            <person name="Dannebaum R.O."/>
            <person name="Kuo R.C."/>
            <person name="Labutti K."/>
            <person name="Haridas S."/>
            <person name="Kuo A."/>
            <person name="Salamov A."/>
            <person name="Ahrendt S.R."/>
            <person name="Lipzen A."/>
            <person name="Sullivan W."/>
            <person name="Andreopoulos W.B."/>
            <person name="Clum A."/>
            <person name="Lindquist E."/>
            <person name="Daum C."/>
            <person name="Ramamoorthy G.K."/>
            <person name="Gryganskyi A."/>
            <person name="Culley D."/>
            <person name="Magnuson J.K."/>
            <person name="James T.Y."/>
            <person name="O'Malley M.A."/>
            <person name="Stajich J.E."/>
            <person name="Spatafora J.W."/>
            <person name="Visel A."/>
            <person name="Grigoriev I.V."/>
        </authorList>
    </citation>
    <scope>NUCLEOTIDE SEQUENCE [LARGE SCALE GENOMIC DNA]</scope>
    <source>
        <strain evidence="3 4">62-1032</strain>
    </source>
</reference>
<feature type="compositionally biased region" description="Pro residues" evidence="1">
    <location>
        <begin position="289"/>
        <end position="307"/>
    </location>
</feature>
<feature type="compositionally biased region" description="Basic and acidic residues" evidence="1">
    <location>
        <begin position="1"/>
        <end position="28"/>
    </location>
</feature>
<evidence type="ECO:0000313" key="3">
    <source>
        <dbReference type="EMBL" id="ORY73636.1"/>
    </source>
</evidence>
<comment type="caution">
    <text evidence="3">The sequence shown here is derived from an EMBL/GenBank/DDBJ whole genome shotgun (WGS) entry which is preliminary data.</text>
</comment>
<feature type="compositionally biased region" description="Polar residues" evidence="1">
    <location>
        <begin position="127"/>
        <end position="139"/>
    </location>
</feature>
<feature type="region of interest" description="Disordered" evidence="1">
    <location>
        <begin position="387"/>
        <end position="436"/>
    </location>
</feature>
<dbReference type="Proteomes" id="UP000193467">
    <property type="component" value="Unassembled WGS sequence"/>
</dbReference>
<keyword evidence="4" id="KW-1185">Reference proteome</keyword>
<dbReference type="InterPro" id="IPR001005">
    <property type="entry name" value="SANT/Myb"/>
</dbReference>
<dbReference type="InParanoid" id="A0A1Y2ER24"/>
<dbReference type="EMBL" id="MCGR01000045">
    <property type="protein sequence ID" value="ORY73636.1"/>
    <property type="molecule type" value="Genomic_DNA"/>
</dbReference>
<dbReference type="AlphaFoldDB" id="A0A1Y2ER24"/>
<protein>
    <recommendedName>
        <fullName evidence="2">Myb-like domain-containing protein</fullName>
    </recommendedName>
</protein>
<feature type="compositionally biased region" description="Low complexity" evidence="1">
    <location>
        <begin position="143"/>
        <end position="173"/>
    </location>
</feature>
<feature type="compositionally biased region" description="Low complexity" evidence="1">
    <location>
        <begin position="340"/>
        <end position="354"/>
    </location>
</feature>
<proteinExistence type="predicted"/>
<sequence length="459" mass="49990">MARSVRDQRGGEGGMKEERMEMGEEGKMETQLQSPPPPSIISSAPALPPQRPPSSHPNLQMAPWRKIPRSDLISTTLRPFTPTDDAEMLRLNALYIGGQFKGISRMLVPPRHKQEVERRLGVLLARTQPSNSSEQQQQYIAEPSPSSAPVSQPQQPNAPPSSSQLPPSTKPSSHTTLASPTNAVSRSPQARPQLQATAIPLPRLRQGIGYAWLPSEDEILYAHKSSKRWSGWEEAAEELARKVPMPEGVGRRSAAACATRWGTIMFQEEKAQKRRSAMVETPMEVVQDSPPPPPAPPRQPPPPPPTSQAPTARFFGSPAVSIASSKPNLPPAPIAPLHPPQIIQQPQAPQPHAQVRLQAPPLQLANAKGGIATAPRSAAPLSKNQIPQLHFPPVFPPRAHPALAPLAEHQPRPQPQPQPQLGRGTESCSYPVPSPKLHGTLEEVLEMFRLMEGGRRKVL</sequence>
<dbReference type="PROSITE" id="PS50090">
    <property type="entry name" value="MYB_LIKE"/>
    <property type="match status" value="1"/>
</dbReference>
<evidence type="ECO:0000259" key="2">
    <source>
        <dbReference type="PROSITE" id="PS50090"/>
    </source>
</evidence>
<feature type="compositionally biased region" description="Pro residues" evidence="1">
    <location>
        <begin position="46"/>
        <end position="55"/>
    </location>
</feature>
<feature type="region of interest" description="Disordered" evidence="1">
    <location>
        <begin position="272"/>
        <end position="354"/>
    </location>
</feature>
<name>A0A1Y2ER24_9BASI</name>
<gene>
    <name evidence="3" type="ORF">BCR35DRAFT_307095</name>
</gene>
<organism evidence="3 4">
    <name type="scientific">Leucosporidium creatinivorum</name>
    <dbReference type="NCBI Taxonomy" id="106004"/>
    <lineage>
        <taxon>Eukaryota</taxon>
        <taxon>Fungi</taxon>
        <taxon>Dikarya</taxon>
        <taxon>Basidiomycota</taxon>
        <taxon>Pucciniomycotina</taxon>
        <taxon>Microbotryomycetes</taxon>
        <taxon>Leucosporidiales</taxon>
        <taxon>Leucosporidium</taxon>
    </lineage>
</organism>
<feature type="domain" description="Myb-like" evidence="2">
    <location>
        <begin position="212"/>
        <end position="265"/>
    </location>
</feature>
<feature type="compositionally biased region" description="Pro residues" evidence="1">
    <location>
        <begin position="328"/>
        <end position="339"/>
    </location>
</feature>
<feature type="region of interest" description="Disordered" evidence="1">
    <location>
        <begin position="1"/>
        <end position="66"/>
    </location>
</feature>
<evidence type="ECO:0000256" key="1">
    <source>
        <dbReference type="SAM" id="MobiDB-lite"/>
    </source>
</evidence>
<feature type="region of interest" description="Disordered" evidence="1">
    <location>
        <begin position="126"/>
        <end position="198"/>
    </location>
</feature>
<accession>A0A1Y2ER24</accession>